<dbReference type="AlphaFoldDB" id="A0A6A5V9Q0"/>
<protein>
    <submittedName>
        <fullName evidence="2">Uncharacterized protein</fullName>
    </submittedName>
</protein>
<evidence type="ECO:0000313" key="3">
    <source>
        <dbReference type="Proteomes" id="UP000800036"/>
    </source>
</evidence>
<feature type="region of interest" description="Disordered" evidence="1">
    <location>
        <begin position="36"/>
        <end position="56"/>
    </location>
</feature>
<dbReference type="EMBL" id="ML976704">
    <property type="protein sequence ID" value="KAF1969997.1"/>
    <property type="molecule type" value="Genomic_DNA"/>
</dbReference>
<name>A0A6A5V9Q0_9PLEO</name>
<organism evidence="2 3">
    <name type="scientific">Bimuria novae-zelandiae CBS 107.79</name>
    <dbReference type="NCBI Taxonomy" id="1447943"/>
    <lineage>
        <taxon>Eukaryota</taxon>
        <taxon>Fungi</taxon>
        <taxon>Dikarya</taxon>
        <taxon>Ascomycota</taxon>
        <taxon>Pezizomycotina</taxon>
        <taxon>Dothideomycetes</taxon>
        <taxon>Pleosporomycetidae</taxon>
        <taxon>Pleosporales</taxon>
        <taxon>Massarineae</taxon>
        <taxon>Didymosphaeriaceae</taxon>
        <taxon>Bimuria</taxon>
    </lineage>
</organism>
<dbReference type="Proteomes" id="UP000800036">
    <property type="component" value="Unassembled WGS sequence"/>
</dbReference>
<feature type="compositionally biased region" description="Polar residues" evidence="1">
    <location>
        <begin position="36"/>
        <end position="49"/>
    </location>
</feature>
<keyword evidence="3" id="KW-1185">Reference proteome</keyword>
<gene>
    <name evidence="2" type="ORF">BU23DRAFT_219618</name>
</gene>
<sequence>MLRRTSSCPLPPPPPPAVPSSGSIIDVLRFPVTSPTSAHSVKSSHNGNSPSPPFPLPQVLRDHLTSSPHISRFDSSTVSVSPAISIRITCHSPLLRRRFCAIRCLPIGYGLLYTPQWCTVRAEANIVPARPTAPHPLPQLPRLNMLMLTGRKPQAQCKRDSS</sequence>
<proteinExistence type="predicted"/>
<evidence type="ECO:0000256" key="1">
    <source>
        <dbReference type="SAM" id="MobiDB-lite"/>
    </source>
</evidence>
<reference evidence="2" key="1">
    <citation type="journal article" date="2020" name="Stud. Mycol.">
        <title>101 Dothideomycetes genomes: a test case for predicting lifestyles and emergence of pathogens.</title>
        <authorList>
            <person name="Haridas S."/>
            <person name="Albert R."/>
            <person name="Binder M."/>
            <person name="Bloem J."/>
            <person name="Labutti K."/>
            <person name="Salamov A."/>
            <person name="Andreopoulos B."/>
            <person name="Baker S."/>
            <person name="Barry K."/>
            <person name="Bills G."/>
            <person name="Bluhm B."/>
            <person name="Cannon C."/>
            <person name="Castanera R."/>
            <person name="Culley D."/>
            <person name="Daum C."/>
            <person name="Ezra D."/>
            <person name="Gonzalez J."/>
            <person name="Henrissat B."/>
            <person name="Kuo A."/>
            <person name="Liang C."/>
            <person name="Lipzen A."/>
            <person name="Lutzoni F."/>
            <person name="Magnuson J."/>
            <person name="Mondo S."/>
            <person name="Nolan M."/>
            <person name="Ohm R."/>
            <person name="Pangilinan J."/>
            <person name="Park H.-J."/>
            <person name="Ramirez L."/>
            <person name="Alfaro M."/>
            <person name="Sun H."/>
            <person name="Tritt A."/>
            <person name="Yoshinaga Y."/>
            <person name="Zwiers L.-H."/>
            <person name="Turgeon B."/>
            <person name="Goodwin S."/>
            <person name="Spatafora J."/>
            <person name="Crous P."/>
            <person name="Grigoriev I."/>
        </authorList>
    </citation>
    <scope>NUCLEOTIDE SEQUENCE</scope>
    <source>
        <strain evidence="2">CBS 107.79</strain>
    </source>
</reference>
<feature type="compositionally biased region" description="Pro residues" evidence="1">
    <location>
        <begin position="9"/>
        <end position="18"/>
    </location>
</feature>
<feature type="region of interest" description="Disordered" evidence="1">
    <location>
        <begin position="1"/>
        <end position="20"/>
    </location>
</feature>
<evidence type="ECO:0000313" key="2">
    <source>
        <dbReference type="EMBL" id="KAF1969997.1"/>
    </source>
</evidence>
<accession>A0A6A5V9Q0</accession>